<organism evidence="2 3">
    <name type="scientific">Seiridium unicorne</name>
    <dbReference type="NCBI Taxonomy" id="138068"/>
    <lineage>
        <taxon>Eukaryota</taxon>
        <taxon>Fungi</taxon>
        <taxon>Dikarya</taxon>
        <taxon>Ascomycota</taxon>
        <taxon>Pezizomycotina</taxon>
        <taxon>Sordariomycetes</taxon>
        <taxon>Xylariomycetidae</taxon>
        <taxon>Amphisphaeriales</taxon>
        <taxon>Sporocadaceae</taxon>
        <taxon>Seiridium</taxon>
    </lineage>
</organism>
<dbReference type="SUPFAM" id="SSF81383">
    <property type="entry name" value="F-box domain"/>
    <property type="match status" value="1"/>
</dbReference>
<evidence type="ECO:0000259" key="1">
    <source>
        <dbReference type="PROSITE" id="PS50181"/>
    </source>
</evidence>
<name>A0ABR2UTQ9_9PEZI</name>
<dbReference type="PROSITE" id="PS50181">
    <property type="entry name" value="FBOX"/>
    <property type="match status" value="1"/>
</dbReference>
<dbReference type="CDD" id="cd09917">
    <property type="entry name" value="F-box_SF"/>
    <property type="match status" value="1"/>
</dbReference>
<keyword evidence="3" id="KW-1185">Reference proteome</keyword>
<reference evidence="2 3" key="1">
    <citation type="journal article" date="2024" name="J. Plant Pathol.">
        <title>Sequence and assembly of the genome of Seiridium unicorne, isolate CBS 538.82, causal agent of cypress canker disease.</title>
        <authorList>
            <person name="Scali E."/>
            <person name="Rocca G.D."/>
            <person name="Danti R."/>
            <person name="Garbelotto M."/>
            <person name="Barberini S."/>
            <person name="Baroncelli R."/>
            <person name="Emiliani G."/>
        </authorList>
    </citation>
    <scope>NUCLEOTIDE SEQUENCE [LARGE SCALE GENOMIC DNA]</scope>
    <source>
        <strain evidence="2 3">BM-138-508</strain>
    </source>
</reference>
<accession>A0ABR2UTQ9</accession>
<dbReference type="InterPro" id="IPR001810">
    <property type="entry name" value="F-box_dom"/>
</dbReference>
<dbReference type="Proteomes" id="UP001408356">
    <property type="component" value="Unassembled WGS sequence"/>
</dbReference>
<dbReference type="SMART" id="SM00256">
    <property type="entry name" value="FBOX"/>
    <property type="match status" value="1"/>
</dbReference>
<protein>
    <submittedName>
        <fullName evidence="2">F-box domain-containing protein</fullName>
    </submittedName>
</protein>
<feature type="domain" description="F-box" evidence="1">
    <location>
        <begin position="1"/>
        <end position="43"/>
    </location>
</feature>
<evidence type="ECO:0000313" key="3">
    <source>
        <dbReference type="Proteomes" id="UP001408356"/>
    </source>
</evidence>
<proteinExistence type="predicted"/>
<sequence>MDPLPLELQHLICSFLDPEDICDFRLVCKAFSDIGANFIFQELTVHLHADDLHQLRHVAERYPKCVRAIIYRCDTLRDDVSFENLEGYHQDLMRVSYRKRRVGLTSDLSFLYTEYTKALEIHKRMVDSRDDFRCFAEVFAKLLNLRHITITSDSCFFEASSLPVGRNPFDHISSEFLGEHHPKGCRNIDVVLSALQTAATELDTLRAGHIHWYFIERNLELLQQPPVSLTRLKHLELVFEGGTKAGEESRTCHPTMKSGILRRFLSSLTHLEVLNLDFGWGPMGDTYHASIDDVIAANHTWQRLHSLALRVLEDGRQDFMAVLNRHKDTLKEICLMDVKLNTMSLPELLAQIRCNLKLDYACICGFITGKADAEGNQVWEIRTHDRNKRWHRISNYCCRGSGSPMEGVCPLSKEWKKSSFKSRDKIKYDSIDEWETRFTESPSEI</sequence>
<gene>
    <name evidence="2" type="ORF">SUNI508_08486</name>
</gene>
<dbReference type="EMBL" id="JARVKF010000394">
    <property type="protein sequence ID" value="KAK9418057.1"/>
    <property type="molecule type" value="Genomic_DNA"/>
</dbReference>
<dbReference type="Pfam" id="PF12937">
    <property type="entry name" value="F-box-like"/>
    <property type="match status" value="1"/>
</dbReference>
<comment type="caution">
    <text evidence="2">The sequence shown here is derived from an EMBL/GenBank/DDBJ whole genome shotgun (WGS) entry which is preliminary data.</text>
</comment>
<dbReference type="InterPro" id="IPR036047">
    <property type="entry name" value="F-box-like_dom_sf"/>
</dbReference>
<evidence type="ECO:0000313" key="2">
    <source>
        <dbReference type="EMBL" id="KAK9418057.1"/>
    </source>
</evidence>